<dbReference type="EMBL" id="CP139558">
    <property type="protein sequence ID" value="WPU94892.1"/>
    <property type="molecule type" value="Genomic_DNA"/>
</dbReference>
<evidence type="ECO:0000313" key="2">
    <source>
        <dbReference type="Proteomes" id="UP001324380"/>
    </source>
</evidence>
<name>A0ABZ0TP28_9SPHI</name>
<dbReference type="RefSeq" id="WP_321564005.1">
    <property type="nucleotide sequence ID" value="NZ_CP139558.1"/>
</dbReference>
<dbReference type="Proteomes" id="UP001324380">
    <property type="component" value="Chromosome"/>
</dbReference>
<accession>A0ABZ0TP28</accession>
<proteinExistence type="predicted"/>
<protein>
    <submittedName>
        <fullName evidence="1">Uncharacterized protein</fullName>
    </submittedName>
</protein>
<sequence>MKLKPFLTILPAFLLIILVLQSCVSKQPGSWKNDQIAEKDRKEFHKLNDELFKQLKVNDEKQLENIMSKEFIETPHKERKIELVSNRAKTDNYSLLDEYYVINRYKDADTIKTGTKGLNSYTLNYPA</sequence>
<evidence type="ECO:0000313" key="1">
    <source>
        <dbReference type="EMBL" id="WPU94892.1"/>
    </source>
</evidence>
<reference evidence="1 2" key="1">
    <citation type="submission" date="2023-11" db="EMBL/GenBank/DDBJ databases">
        <title>Analysis of the Genomes of Mucilaginibacter gossypii cycad 4 and M. sabulilitoris SNA2: microbes with the potential for plant growth promotion.</title>
        <authorList>
            <person name="Hirsch A.M."/>
            <person name="Humm E."/>
            <person name="Rubbi M."/>
            <person name="Del Vecchio G."/>
            <person name="Ha S.M."/>
            <person name="Pellegrini M."/>
            <person name="Gunsalus R.P."/>
        </authorList>
    </citation>
    <scope>NUCLEOTIDE SEQUENCE [LARGE SCALE GENOMIC DNA]</scope>
    <source>
        <strain evidence="1 2">SNA2</strain>
    </source>
</reference>
<keyword evidence="2" id="KW-1185">Reference proteome</keyword>
<organism evidence="1 2">
    <name type="scientific">Mucilaginibacter sabulilitoris</name>
    <dbReference type="NCBI Taxonomy" id="1173583"/>
    <lineage>
        <taxon>Bacteria</taxon>
        <taxon>Pseudomonadati</taxon>
        <taxon>Bacteroidota</taxon>
        <taxon>Sphingobacteriia</taxon>
        <taxon>Sphingobacteriales</taxon>
        <taxon>Sphingobacteriaceae</taxon>
        <taxon>Mucilaginibacter</taxon>
    </lineage>
</organism>
<dbReference type="PROSITE" id="PS51257">
    <property type="entry name" value="PROKAR_LIPOPROTEIN"/>
    <property type="match status" value="1"/>
</dbReference>
<gene>
    <name evidence="1" type="ORF">SNE25_05080</name>
</gene>